<name>A0A6L2KKS3_TANCI</name>
<feature type="region of interest" description="Disordered" evidence="1">
    <location>
        <begin position="50"/>
        <end position="85"/>
    </location>
</feature>
<sequence length="171" mass="19161">MNELEQEVKELIRIRRVLDTVQFPSSAQVYSHLKKDLSWTGLPEFVDDTVTDYSRPTPSIDTSKDDTSDLQNSNSCISEHGESSDSIMSKPMIKFVKAADCRGVIKTNKTKTARKSPVKYAEIQVNTARPKAVINVVRRNQFNDVKASGNSGTKLQDALRLNSPEDKKEQS</sequence>
<organism evidence="2">
    <name type="scientific">Tanacetum cinerariifolium</name>
    <name type="common">Dalmatian daisy</name>
    <name type="synonym">Chrysanthemum cinerariifolium</name>
    <dbReference type="NCBI Taxonomy" id="118510"/>
    <lineage>
        <taxon>Eukaryota</taxon>
        <taxon>Viridiplantae</taxon>
        <taxon>Streptophyta</taxon>
        <taxon>Embryophyta</taxon>
        <taxon>Tracheophyta</taxon>
        <taxon>Spermatophyta</taxon>
        <taxon>Magnoliopsida</taxon>
        <taxon>eudicotyledons</taxon>
        <taxon>Gunneridae</taxon>
        <taxon>Pentapetalae</taxon>
        <taxon>asterids</taxon>
        <taxon>campanulids</taxon>
        <taxon>Asterales</taxon>
        <taxon>Asteraceae</taxon>
        <taxon>Asteroideae</taxon>
        <taxon>Anthemideae</taxon>
        <taxon>Anthemidinae</taxon>
        <taxon>Tanacetum</taxon>
    </lineage>
</organism>
<dbReference type="AlphaFoldDB" id="A0A6L2KKS3"/>
<evidence type="ECO:0000313" key="2">
    <source>
        <dbReference type="EMBL" id="GEU49370.1"/>
    </source>
</evidence>
<comment type="caution">
    <text evidence="2">The sequence shown here is derived from an EMBL/GenBank/DDBJ whole genome shotgun (WGS) entry which is preliminary data.</text>
</comment>
<evidence type="ECO:0000256" key="1">
    <source>
        <dbReference type="SAM" id="MobiDB-lite"/>
    </source>
</evidence>
<feature type="compositionally biased region" description="Polar residues" evidence="1">
    <location>
        <begin position="145"/>
        <end position="154"/>
    </location>
</feature>
<reference evidence="2" key="1">
    <citation type="journal article" date="2019" name="Sci. Rep.">
        <title>Draft genome of Tanacetum cinerariifolium, the natural source of mosquito coil.</title>
        <authorList>
            <person name="Yamashiro T."/>
            <person name="Shiraishi A."/>
            <person name="Satake H."/>
            <person name="Nakayama K."/>
        </authorList>
    </citation>
    <scope>NUCLEOTIDE SEQUENCE</scope>
</reference>
<proteinExistence type="predicted"/>
<feature type="compositionally biased region" description="Polar residues" evidence="1">
    <location>
        <begin position="51"/>
        <end position="61"/>
    </location>
</feature>
<protein>
    <submittedName>
        <fullName evidence="2">Uncharacterized protein</fullName>
    </submittedName>
</protein>
<gene>
    <name evidence="2" type="ORF">Tci_021348</name>
</gene>
<accession>A0A6L2KKS3</accession>
<dbReference type="EMBL" id="BKCJ010002554">
    <property type="protein sequence ID" value="GEU49370.1"/>
    <property type="molecule type" value="Genomic_DNA"/>
</dbReference>
<feature type="region of interest" description="Disordered" evidence="1">
    <location>
        <begin position="145"/>
        <end position="171"/>
    </location>
</feature>